<dbReference type="InterPro" id="IPR008922">
    <property type="entry name" value="Di-copper_centre_dom_sf"/>
</dbReference>
<dbReference type="PANTHER" id="PTHR11474">
    <property type="entry name" value="TYROSINASE FAMILY MEMBER"/>
    <property type="match status" value="1"/>
</dbReference>
<protein>
    <submittedName>
        <fullName evidence="5">Tyrosinase</fullName>
    </submittedName>
</protein>
<keyword evidence="2" id="KW-0186">Copper</keyword>
<dbReference type="GO" id="GO:0046872">
    <property type="term" value="F:metal ion binding"/>
    <property type="evidence" value="ECO:0007669"/>
    <property type="project" value="UniProtKB-KW"/>
</dbReference>
<feature type="chain" id="PRO_5041376395" evidence="3">
    <location>
        <begin position="22"/>
        <end position="287"/>
    </location>
</feature>
<sequence length="287" mass="33031">MQGLSACVVLLLVLLYRGSVAQIPTACADRQSLEQMTCCPVTADGVCGEDAGRGECASVNFDRHSNDTTNVRVNWPHYYTRICKCSGNFGGYDCSRCKYGYYGPDCAARAIIPRKPVREFSEEEWREFIAIVRMTKTWETDYSVVLEERVPGTADLVMTNISLYDLWVWFHHYAGKDGVDLFSPDYIDYAHIGPAFFTWHRWFHIFLENEIQAMLEAMGREDYYKFRLPYWDWRREIQTSYGLPSEELFSFSRFGETRNVSNSPVVFGDLVGDWNAVCHATPEICNP</sequence>
<gene>
    <name evidence="5" type="ORF">GBAR_LOCUS15099</name>
</gene>
<dbReference type="Pfam" id="PF00264">
    <property type="entry name" value="Tyrosinase"/>
    <property type="match status" value="1"/>
</dbReference>
<dbReference type="SUPFAM" id="SSF48056">
    <property type="entry name" value="Di-copper centre-containing domain"/>
    <property type="match status" value="1"/>
</dbReference>
<accession>A0AA35SAR7</accession>
<evidence type="ECO:0000313" key="5">
    <source>
        <dbReference type="EMBL" id="CAI8026264.1"/>
    </source>
</evidence>
<organism evidence="5 6">
    <name type="scientific">Geodia barretti</name>
    <name type="common">Barrett's horny sponge</name>
    <dbReference type="NCBI Taxonomy" id="519541"/>
    <lineage>
        <taxon>Eukaryota</taxon>
        <taxon>Metazoa</taxon>
        <taxon>Porifera</taxon>
        <taxon>Demospongiae</taxon>
        <taxon>Heteroscleromorpha</taxon>
        <taxon>Tetractinellida</taxon>
        <taxon>Astrophorina</taxon>
        <taxon>Geodiidae</taxon>
        <taxon>Geodia</taxon>
    </lineage>
</organism>
<evidence type="ECO:0000256" key="1">
    <source>
        <dbReference type="ARBA" id="ARBA00022723"/>
    </source>
</evidence>
<dbReference type="InterPro" id="IPR002049">
    <property type="entry name" value="LE_dom"/>
</dbReference>
<proteinExistence type="predicted"/>
<keyword evidence="3" id="KW-0732">Signal</keyword>
<dbReference type="Gene3D" id="1.10.1280.10">
    <property type="entry name" value="Di-copper center containing domain from catechol oxidase"/>
    <property type="match status" value="1"/>
</dbReference>
<comment type="caution">
    <text evidence="5">The sequence shown here is derived from an EMBL/GenBank/DDBJ whole genome shotgun (WGS) entry which is preliminary data.</text>
</comment>
<dbReference type="GO" id="GO:0016491">
    <property type="term" value="F:oxidoreductase activity"/>
    <property type="evidence" value="ECO:0007669"/>
    <property type="project" value="InterPro"/>
</dbReference>
<keyword evidence="6" id="KW-1185">Reference proteome</keyword>
<dbReference type="AlphaFoldDB" id="A0AA35SAR7"/>
<dbReference type="InterPro" id="IPR002227">
    <property type="entry name" value="Tyrosinase_Cu-bd"/>
</dbReference>
<dbReference type="Proteomes" id="UP001174909">
    <property type="component" value="Unassembled WGS sequence"/>
</dbReference>
<name>A0AA35SAR7_GEOBA</name>
<evidence type="ECO:0000313" key="6">
    <source>
        <dbReference type="Proteomes" id="UP001174909"/>
    </source>
</evidence>
<evidence type="ECO:0000256" key="3">
    <source>
        <dbReference type="SAM" id="SignalP"/>
    </source>
</evidence>
<evidence type="ECO:0000259" key="4">
    <source>
        <dbReference type="Pfam" id="PF00264"/>
    </source>
</evidence>
<dbReference type="EMBL" id="CASHTH010002205">
    <property type="protein sequence ID" value="CAI8026264.1"/>
    <property type="molecule type" value="Genomic_DNA"/>
</dbReference>
<evidence type="ECO:0000256" key="2">
    <source>
        <dbReference type="ARBA" id="ARBA00023008"/>
    </source>
</evidence>
<dbReference type="InterPro" id="IPR050316">
    <property type="entry name" value="Tyrosinase/Hemocyanin"/>
</dbReference>
<feature type="domain" description="Tyrosinase copper-binding" evidence="4">
    <location>
        <begin position="163"/>
        <end position="252"/>
    </location>
</feature>
<dbReference type="CDD" id="cd00055">
    <property type="entry name" value="EGF_Lam"/>
    <property type="match status" value="1"/>
</dbReference>
<dbReference type="PANTHER" id="PTHR11474:SF126">
    <property type="entry name" value="TYROSINASE-LIKE PROTEIN TYR-1-RELATED"/>
    <property type="match status" value="1"/>
</dbReference>
<keyword evidence="1" id="KW-0479">Metal-binding</keyword>
<reference evidence="5" key="1">
    <citation type="submission" date="2023-03" db="EMBL/GenBank/DDBJ databases">
        <authorList>
            <person name="Steffen K."/>
            <person name="Cardenas P."/>
        </authorList>
    </citation>
    <scope>NUCLEOTIDE SEQUENCE</scope>
</reference>
<feature type="signal peptide" evidence="3">
    <location>
        <begin position="1"/>
        <end position="21"/>
    </location>
</feature>